<dbReference type="STRING" id="869211.Spith_1598"/>
<dbReference type="InterPro" id="IPR043519">
    <property type="entry name" value="NT_sf"/>
</dbReference>
<dbReference type="CDD" id="cd05403">
    <property type="entry name" value="NT_KNTase_like"/>
    <property type="match status" value="1"/>
</dbReference>
<protein>
    <submittedName>
        <fullName evidence="2">DNA polymerase beta domain protein region</fullName>
    </submittedName>
</protein>
<dbReference type="Pfam" id="PF01909">
    <property type="entry name" value="NTP_transf_2"/>
    <property type="match status" value="1"/>
</dbReference>
<dbReference type="Proteomes" id="UP000007254">
    <property type="component" value="Chromosome"/>
</dbReference>
<dbReference type="SUPFAM" id="SSF81301">
    <property type="entry name" value="Nucleotidyltransferase"/>
    <property type="match status" value="1"/>
</dbReference>
<dbReference type="InterPro" id="IPR002934">
    <property type="entry name" value="Polymerase_NTP_transf_dom"/>
</dbReference>
<organism evidence="2 3">
    <name type="scientific">Winmispira thermophila (strain ATCC 700085 / DSM 6578 / Z-1203)</name>
    <name type="common">Spirochaeta thermophila</name>
    <dbReference type="NCBI Taxonomy" id="869211"/>
    <lineage>
        <taxon>Bacteria</taxon>
        <taxon>Pseudomonadati</taxon>
        <taxon>Spirochaetota</taxon>
        <taxon>Spirochaetia</taxon>
        <taxon>Winmispirales</taxon>
        <taxon>Winmispiraceae</taxon>
        <taxon>Winmispira</taxon>
    </lineage>
</organism>
<evidence type="ECO:0000313" key="2">
    <source>
        <dbReference type="EMBL" id="AEJ61859.1"/>
    </source>
</evidence>
<dbReference type="Gene3D" id="3.30.460.10">
    <property type="entry name" value="Beta Polymerase, domain 2"/>
    <property type="match status" value="1"/>
</dbReference>
<dbReference type="HOGENOM" id="CLU_130257_9_2_12"/>
<gene>
    <name evidence="2" type="ordered locus">Spith_1598</name>
</gene>
<evidence type="ECO:0000259" key="1">
    <source>
        <dbReference type="Pfam" id="PF01909"/>
    </source>
</evidence>
<dbReference type="EMBL" id="CP002903">
    <property type="protein sequence ID" value="AEJ61859.1"/>
    <property type="molecule type" value="Genomic_DNA"/>
</dbReference>
<feature type="domain" description="Polymerase nucleotidyl transferase" evidence="1">
    <location>
        <begin position="32"/>
        <end position="104"/>
    </location>
</feature>
<sequence>MPRKSSTTVKVFYPRYSREEVLHRIRASLPLLREALPVLSVVLFGSYAKGTNTAFSDIDLLVVYQDPPRHDAYTLVKRTLPLRGLEPHVYARSEYEQVKDVVERMIEGGVRVV</sequence>
<dbReference type="GO" id="GO:0016779">
    <property type="term" value="F:nucleotidyltransferase activity"/>
    <property type="evidence" value="ECO:0007669"/>
    <property type="project" value="InterPro"/>
</dbReference>
<proteinExistence type="predicted"/>
<dbReference type="KEGG" id="stq:Spith_1598"/>
<name>G0GAW3_WINT7</name>
<dbReference type="AlphaFoldDB" id="G0GAW3"/>
<keyword evidence="3" id="KW-1185">Reference proteome</keyword>
<accession>G0GAW3</accession>
<reference evidence="2 3" key="1">
    <citation type="submission" date="2011-06" db="EMBL/GenBank/DDBJ databases">
        <title>The complete genome of Spirochaeta thermophila DSM 6578.</title>
        <authorList>
            <consortium name="US DOE Joint Genome Institute (JGI-PGF)"/>
            <person name="Lucas S."/>
            <person name="Lapidus A."/>
            <person name="Bruce D."/>
            <person name="Goodwin L."/>
            <person name="Pitluck S."/>
            <person name="Peters L."/>
            <person name="Kyrpides N."/>
            <person name="Mavromatis K."/>
            <person name="Ivanova N."/>
            <person name="Mikailova N."/>
            <person name="Pagani I."/>
            <person name="Chertkov O."/>
            <person name="Detter J.C."/>
            <person name="Tapia R."/>
            <person name="Han C."/>
            <person name="Land M."/>
            <person name="Hauser L."/>
            <person name="Markowitz V."/>
            <person name="Cheng J.-F."/>
            <person name="Hugenholtz P."/>
            <person name="Woyke T."/>
            <person name="Wu D."/>
            <person name="Spring S."/>
            <person name="Merkhoffer B."/>
            <person name="Schneider S."/>
            <person name="Klenk H.-P."/>
            <person name="Eisen J.A."/>
        </authorList>
    </citation>
    <scope>NUCLEOTIDE SEQUENCE [LARGE SCALE GENOMIC DNA]</scope>
    <source>
        <strain evidence="3">ATCC 700085 / DSM 6578 / Z-1203</strain>
    </source>
</reference>
<evidence type="ECO:0000313" key="3">
    <source>
        <dbReference type="Proteomes" id="UP000007254"/>
    </source>
</evidence>